<proteinExistence type="inferred from homology"/>
<dbReference type="PANTHER" id="PTHR35201">
    <property type="entry name" value="TERPENE SYNTHASE"/>
    <property type="match status" value="1"/>
</dbReference>
<dbReference type="SFLD" id="SFLDS00005">
    <property type="entry name" value="Isoprenoid_Synthase_Type_I"/>
    <property type="match status" value="1"/>
</dbReference>
<gene>
    <name evidence="7" type="ORF">NEOLEDRAFT_1153406</name>
</gene>
<dbReference type="Proteomes" id="UP000076761">
    <property type="component" value="Unassembled WGS sequence"/>
</dbReference>
<accession>A0A165VQ15</accession>
<dbReference type="PANTHER" id="PTHR35201:SF4">
    <property type="entry name" value="BETA-PINACENE SYNTHASE-RELATED"/>
    <property type="match status" value="1"/>
</dbReference>
<dbReference type="EMBL" id="KV425552">
    <property type="protein sequence ID" value="KZT30005.1"/>
    <property type="molecule type" value="Genomic_DNA"/>
</dbReference>
<dbReference type="SUPFAM" id="SSF48576">
    <property type="entry name" value="Terpenoid synthases"/>
    <property type="match status" value="1"/>
</dbReference>
<keyword evidence="5 6" id="KW-0456">Lyase</keyword>
<keyword evidence="4 6" id="KW-0460">Magnesium</keyword>
<dbReference type="AlphaFoldDB" id="A0A165VQ15"/>
<dbReference type="STRING" id="1314782.A0A165VQ15"/>
<dbReference type="GO" id="GO:0046872">
    <property type="term" value="F:metal ion binding"/>
    <property type="evidence" value="ECO:0007669"/>
    <property type="project" value="UniProtKB-KW"/>
</dbReference>
<dbReference type="GO" id="GO:0008299">
    <property type="term" value="P:isoprenoid biosynthetic process"/>
    <property type="evidence" value="ECO:0007669"/>
    <property type="project" value="UniProtKB-ARBA"/>
</dbReference>
<keyword evidence="3 6" id="KW-0479">Metal-binding</keyword>
<dbReference type="InterPro" id="IPR008949">
    <property type="entry name" value="Isoprenoid_synthase_dom_sf"/>
</dbReference>
<evidence type="ECO:0000313" key="8">
    <source>
        <dbReference type="Proteomes" id="UP000076761"/>
    </source>
</evidence>
<dbReference type="EC" id="4.2.3.-" evidence="6"/>
<evidence type="ECO:0000256" key="4">
    <source>
        <dbReference type="ARBA" id="ARBA00022842"/>
    </source>
</evidence>
<protein>
    <recommendedName>
        <fullName evidence="6">Terpene synthase</fullName>
        <ecNumber evidence="6">4.2.3.-</ecNumber>
    </recommendedName>
</protein>
<dbReference type="GO" id="GO:0010333">
    <property type="term" value="F:terpene synthase activity"/>
    <property type="evidence" value="ECO:0007669"/>
    <property type="project" value="InterPro"/>
</dbReference>
<evidence type="ECO:0000256" key="5">
    <source>
        <dbReference type="ARBA" id="ARBA00023239"/>
    </source>
</evidence>
<reference evidence="7 8" key="1">
    <citation type="journal article" date="2016" name="Mol. Biol. Evol.">
        <title>Comparative Genomics of Early-Diverging Mushroom-Forming Fungi Provides Insights into the Origins of Lignocellulose Decay Capabilities.</title>
        <authorList>
            <person name="Nagy L.G."/>
            <person name="Riley R."/>
            <person name="Tritt A."/>
            <person name="Adam C."/>
            <person name="Daum C."/>
            <person name="Floudas D."/>
            <person name="Sun H."/>
            <person name="Yadav J.S."/>
            <person name="Pangilinan J."/>
            <person name="Larsson K.H."/>
            <person name="Matsuura K."/>
            <person name="Barry K."/>
            <person name="Labutti K."/>
            <person name="Kuo R."/>
            <person name="Ohm R.A."/>
            <person name="Bhattacharya S.S."/>
            <person name="Shirouzu T."/>
            <person name="Yoshinaga Y."/>
            <person name="Martin F.M."/>
            <person name="Grigoriev I.V."/>
            <person name="Hibbett D.S."/>
        </authorList>
    </citation>
    <scope>NUCLEOTIDE SEQUENCE [LARGE SCALE GENOMIC DNA]</scope>
    <source>
        <strain evidence="7 8">HHB14362 ss-1</strain>
    </source>
</reference>
<evidence type="ECO:0000256" key="6">
    <source>
        <dbReference type="RuleBase" id="RU366034"/>
    </source>
</evidence>
<comment type="cofactor">
    <cofactor evidence="1 6">
        <name>Mg(2+)</name>
        <dbReference type="ChEBI" id="CHEBI:18420"/>
    </cofactor>
</comment>
<keyword evidence="8" id="KW-1185">Reference proteome</keyword>
<dbReference type="InParanoid" id="A0A165VQ15"/>
<dbReference type="OrthoDB" id="3314751at2759"/>
<evidence type="ECO:0000313" key="7">
    <source>
        <dbReference type="EMBL" id="KZT30005.1"/>
    </source>
</evidence>
<dbReference type="InterPro" id="IPR034686">
    <property type="entry name" value="Terpene_cyclase-like_2"/>
</dbReference>
<dbReference type="Gene3D" id="1.10.600.10">
    <property type="entry name" value="Farnesyl Diphosphate Synthase"/>
    <property type="match status" value="1"/>
</dbReference>
<dbReference type="Pfam" id="PF19086">
    <property type="entry name" value="Terpene_syn_C_2"/>
    <property type="match status" value="1"/>
</dbReference>
<organism evidence="7 8">
    <name type="scientific">Neolentinus lepideus HHB14362 ss-1</name>
    <dbReference type="NCBI Taxonomy" id="1314782"/>
    <lineage>
        <taxon>Eukaryota</taxon>
        <taxon>Fungi</taxon>
        <taxon>Dikarya</taxon>
        <taxon>Basidiomycota</taxon>
        <taxon>Agaricomycotina</taxon>
        <taxon>Agaricomycetes</taxon>
        <taxon>Gloeophyllales</taxon>
        <taxon>Gloeophyllaceae</taxon>
        <taxon>Neolentinus</taxon>
    </lineage>
</organism>
<comment type="similarity">
    <text evidence="2 6">Belongs to the terpene synthase family.</text>
</comment>
<name>A0A165VQ15_9AGAM</name>
<dbReference type="SFLD" id="SFLDG01020">
    <property type="entry name" value="Terpene_Cyclase_Like_2"/>
    <property type="match status" value="1"/>
</dbReference>
<evidence type="ECO:0000256" key="1">
    <source>
        <dbReference type="ARBA" id="ARBA00001946"/>
    </source>
</evidence>
<sequence>MVQAEFVSPNLDTLRAFPLLCNPLYDIVRAESSKWIESFGHYLENPQKRDFLRSANFELLGSYTYPTADYEALRAICDWFNAIFVLDEITDDQSGDDAAKTMQAHVDGLAGNPGDGSTVYKIFEDLGKRLRVRFGPKAFHRFLASSEGYAKEVAREAQLRGEDKVLPFHDYVPFRRQISGVQICLDLIEYAFNFDLPDEITDQTRFKEINNITTDFVAWTNDIYSYPMEHRKGGGNANIVTVLSNEKQIETIAAGETARSLLEARLSDFLRIKAELLRQSYNMEDRMVREQLRQYIFGMECWYSGIIGWSSQSERY</sequence>
<evidence type="ECO:0000256" key="2">
    <source>
        <dbReference type="ARBA" id="ARBA00006333"/>
    </source>
</evidence>
<evidence type="ECO:0000256" key="3">
    <source>
        <dbReference type="ARBA" id="ARBA00022723"/>
    </source>
</evidence>